<organism evidence="2 4">
    <name type="scientific">Cercospora beticola</name>
    <name type="common">Sugarbeet leaf spot fungus</name>
    <dbReference type="NCBI Taxonomy" id="122368"/>
    <lineage>
        <taxon>Eukaryota</taxon>
        <taxon>Fungi</taxon>
        <taxon>Dikarya</taxon>
        <taxon>Ascomycota</taxon>
        <taxon>Pezizomycotina</taxon>
        <taxon>Dothideomycetes</taxon>
        <taxon>Dothideomycetidae</taxon>
        <taxon>Mycosphaerellales</taxon>
        <taxon>Mycosphaerellaceae</taxon>
        <taxon>Cercospora</taxon>
    </lineage>
</organism>
<dbReference type="Proteomes" id="UP000230605">
    <property type="component" value="Chromosome 1"/>
</dbReference>
<dbReference type="InterPro" id="IPR002466">
    <property type="entry name" value="A_deamin"/>
</dbReference>
<proteinExistence type="predicted"/>
<dbReference type="PROSITE" id="PS50141">
    <property type="entry name" value="A_DEAMIN_EDITASE"/>
    <property type="match status" value="1"/>
</dbReference>
<dbReference type="PANTHER" id="PTHR47803">
    <property type="entry name" value="TRNA-SPECIFIC ADENOSINE DEAMINASE 1"/>
    <property type="match status" value="1"/>
</dbReference>
<dbReference type="EMBL" id="CP134184">
    <property type="protein sequence ID" value="WPA96790.1"/>
    <property type="molecule type" value="Genomic_DNA"/>
</dbReference>
<dbReference type="InterPro" id="IPR042935">
    <property type="entry name" value="Tad1"/>
</dbReference>
<name>A0A2G5I7I8_CERBT</name>
<evidence type="ECO:0000313" key="5">
    <source>
        <dbReference type="Proteomes" id="UP001302367"/>
    </source>
</evidence>
<evidence type="ECO:0000313" key="2">
    <source>
        <dbReference type="EMBL" id="PIB00484.1"/>
    </source>
</evidence>
<dbReference type="PANTHER" id="PTHR47803:SF1">
    <property type="entry name" value="TRNA-SPECIFIC ADENOSINE DEAMINASE 1"/>
    <property type="match status" value="1"/>
</dbReference>
<evidence type="ECO:0000313" key="3">
    <source>
        <dbReference type="EMBL" id="WPA96790.1"/>
    </source>
</evidence>
<dbReference type="GO" id="GO:0002100">
    <property type="term" value="P:tRNA wobble adenosine to inosine editing"/>
    <property type="evidence" value="ECO:0007669"/>
    <property type="project" value="InterPro"/>
</dbReference>
<dbReference type="SMART" id="SM00552">
    <property type="entry name" value="ADEAMc"/>
    <property type="match status" value="1"/>
</dbReference>
<evidence type="ECO:0000313" key="4">
    <source>
        <dbReference type="Proteomes" id="UP000230605"/>
    </source>
</evidence>
<dbReference type="EMBL" id="LKMD01000100">
    <property type="protein sequence ID" value="PIB00484.1"/>
    <property type="molecule type" value="Genomic_DNA"/>
</dbReference>
<reference evidence="2 4" key="1">
    <citation type="submission" date="2015-10" db="EMBL/GenBank/DDBJ databases">
        <title>The cercosporin biosynthetic gene cluster was horizontally transferred to several fungal lineages and shown to be expanded in Cercospora beticola based on microsynteny with recipient genomes.</title>
        <authorList>
            <person name="De Jonge R."/>
            <person name="Ebert M.K."/>
            <person name="Suttle J.C."/>
            <person name="Jurick Ii W.M."/>
            <person name="Secor G.A."/>
            <person name="Thomma B.P."/>
            <person name="Van De Peer Y."/>
            <person name="Bolton M.D."/>
        </authorList>
    </citation>
    <scope>NUCLEOTIDE SEQUENCE [LARGE SCALE GENOMIC DNA]</scope>
    <source>
        <strain evidence="2 4">09-40</strain>
    </source>
</reference>
<dbReference type="GO" id="GO:0003723">
    <property type="term" value="F:RNA binding"/>
    <property type="evidence" value="ECO:0007669"/>
    <property type="project" value="InterPro"/>
</dbReference>
<gene>
    <name evidence="2" type="ORF">CB0940_01354</name>
    <name evidence="3" type="ORF">RHO25_001398</name>
</gene>
<keyword evidence="5" id="KW-1185">Reference proteome</keyword>
<dbReference type="OrthoDB" id="10268011at2759"/>
<dbReference type="Pfam" id="PF02137">
    <property type="entry name" value="A_deamin"/>
    <property type="match status" value="1"/>
</dbReference>
<protein>
    <submittedName>
        <fullName evidence="2">tRNA-specific adenosine deaminase 1</fullName>
    </submittedName>
</protein>
<evidence type="ECO:0000259" key="1">
    <source>
        <dbReference type="PROSITE" id="PS50141"/>
    </source>
</evidence>
<dbReference type="Proteomes" id="UP001302367">
    <property type="component" value="Chromosome 1"/>
</dbReference>
<sequence>MTKADLIADCVLRTFEALPAKCKPRTLPNGRREWVPLAGIVLSKGPATSATVECAALATGMKCLPQSKLGIANGNILHDWHAEILALRSFNRFLIDDCAHLVSKGRDEDGRWVSWRPEGSSDEQGQLFQLQDGVEIHMYCSEAPCGDASMELTMAEQTDATPWERQQYVGEDGLLGRGNFDQLGIVRRKPSRPDAPQSLSKSCSDKLALKQCTGVLSGLATILLHPGNTFIASLILPEDQVVSSAVQRSFSASGRMAPLEEERYKKACNQYGYRFQPFEIQTTTKTFDFCKPAKDCQSVPSNLSVMYTPQCQEILINGVLQGRKQTDPRGASCVSRRRMWESVNDIIRSTGTSAAAEVLSVQNYTELKQHPLLEGRELVKRDVRSTGLQGWKQNFGDDFTIQDLG</sequence>
<dbReference type="AlphaFoldDB" id="A0A2G5I7I8"/>
<reference evidence="3 5" key="2">
    <citation type="submission" date="2023-09" db="EMBL/GenBank/DDBJ databases">
        <title>Complete-Gapless Cercospora beticola genome.</title>
        <authorList>
            <person name="Wyatt N.A."/>
            <person name="Spanner R.E."/>
            <person name="Bolton M.D."/>
        </authorList>
    </citation>
    <scope>NUCLEOTIDE SEQUENCE [LARGE SCALE GENOMIC DNA]</scope>
    <source>
        <strain evidence="3">Cb09-40</strain>
    </source>
</reference>
<feature type="domain" description="A to I editase" evidence="1">
    <location>
        <begin position="56"/>
        <end position="226"/>
    </location>
</feature>
<accession>A0A2G5I7I8</accession>
<dbReference type="GO" id="GO:0043829">
    <property type="term" value="F:tRNA-specific adenosine-37 deaminase activity"/>
    <property type="evidence" value="ECO:0007669"/>
    <property type="project" value="TreeGrafter"/>
</dbReference>